<feature type="transmembrane region" description="Helical" evidence="14">
    <location>
        <begin position="345"/>
        <end position="366"/>
    </location>
</feature>
<dbReference type="Pfam" id="PF04922">
    <property type="entry name" value="DIE2_ALG10"/>
    <property type="match status" value="1"/>
</dbReference>
<dbReference type="PANTHER" id="PTHR12989:SF10">
    <property type="entry name" value="DOL-P-GLC:GLC(2)MAN(9)GLCNAC(2)-PP-DOL ALPHA-1,2-GLUCOSYLTRANSFERASE-RELATED"/>
    <property type="match status" value="1"/>
</dbReference>
<dbReference type="GO" id="GO:0106073">
    <property type="term" value="F:dolichyl pyrophosphate Glc2Man9GlcNAc2 alpha-1,2-glucosyltransferase activity"/>
    <property type="evidence" value="ECO:0007669"/>
    <property type="project" value="UniProtKB-UniRule"/>
</dbReference>
<dbReference type="EMBL" id="JABWAB010000005">
    <property type="protein sequence ID" value="KAF6050977.1"/>
    <property type="molecule type" value="Genomic_DNA"/>
</dbReference>
<feature type="transmembrane region" description="Helical" evidence="14">
    <location>
        <begin position="262"/>
        <end position="281"/>
    </location>
</feature>
<reference evidence="15" key="1">
    <citation type="submission" date="2020-03" db="EMBL/GenBank/DDBJ databases">
        <title>FDA dAtabase for Regulatory Grade micrObial Sequences (FDA-ARGOS): Supporting development and validation of Infectious Disease Dx tests.</title>
        <authorList>
            <person name="Campos J."/>
            <person name="Goldberg B."/>
            <person name="Tallon L."/>
            <person name="Sadzewicz L."/>
            <person name="Vavikolanu K."/>
            <person name="Mehta A."/>
            <person name="Aluvathingal J."/>
            <person name="Nadendla S."/>
            <person name="Nandy P."/>
            <person name="Geyer C."/>
            <person name="Yan Y."/>
            <person name="Sichtig H."/>
        </authorList>
    </citation>
    <scope>NUCLEOTIDE SEQUENCE [LARGE SCALE GENOMIC DNA]</scope>
    <source>
        <strain evidence="15">FDAARGOS_652</strain>
    </source>
</reference>
<evidence type="ECO:0000256" key="13">
    <source>
        <dbReference type="ARBA" id="ARBA00048064"/>
    </source>
</evidence>
<evidence type="ECO:0000256" key="8">
    <source>
        <dbReference type="ARBA" id="ARBA00022692"/>
    </source>
</evidence>
<evidence type="ECO:0000313" key="15">
    <source>
        <dbReference type="EMBL" id="KAF6050977.1"/>
    </source>
</evidence>
<feature type="transmembrane region" description="Helical" evidence="14">
    <location>
        <begin position="415"/>
        <end position="438"/>
    </location>
</feature>
<evidence type="ECO:0000256" key="2">
    <source>
        <dbReference type="ARBA" id="ARBA00004922"/>
    </source>
</evidence>
<comment type="similarity">
    <text evidence="3 14">Belongs to the ALG10 glucosyltransferase family.</text>
</comment>
<comment type="pathway">
    <text evidence="2">Protein modification; protein glycosylation.</text>
</comment>
<dbReference type="EC" id="2.4.1.256" evidence="4 14"/>
<organism evidence="15 16">
    <name type="scientific">Candida parapsilosis</name>
    <name type="common">Yeast</name>
    <dbReference type="NCBI Taxonomy" id="5480"/>
    <lineage>
        <taxon>Eukaryota</taxon>
        <taxon>Fungi</taxon>
        <taxon>Dikarya</taxon>
        <taxon>Ascomycota</taxon>
        <taxon>Saccharomycotina</taxon>
        <taxon>Pichiomycetes</taxon>
        <taxon>Debaryomycetaceae</taxon>
        <taxon>Candida/Lodderomyces clade</taxon>
        <taxon>Candida</taxon>
    </lineage>
</organism>
<evidence type="ECO:0000313" key="16">
    <source>
        <dbReference type="Proteomes" id="UP000590412"/>
    </source>
</evidence>
<name>A0A8X7NLH0_CANPA</name>
<evidence type="ECO:0000256" key="14">
    <source>
        <dbReference type="PIRNR" id="PIRNR028810"/>
    </source>
</evidence>
<feature type="transmembrane region" description="Helical" evidence="14">
    <location>
        <begin position="373"/>
        <end position="395"/>
    </location>
</feature>
<feature type="transmembrane region" description="Helical" evidence="14">
    <location>
        <begin position="15"/>
        <end position="33"/>
    </location>
</feature>
<accession>A0A8X7NLH0</accession>
<evidence type="ECO:0000256" key="1">
    <source>
        <dbReference type="ARBA" id="ARBA00004477"/>
    </source>
</evidence>
<evidence type="ECO:0000256" key="7">
    <source>
        <dbReference type="ARBA" id="ARBA00022679"/>
    </source>
</evidence>
<sequence length="456" mass="53237">MPLIIPTRQTYLEPVIKYTCTLLFLIICGQVFFKTKELVAQPFVDEIFHLRQCQTYCASRFDKWDNKITTPPGLYLLGLVYAKSLEAVTGVYDLCRDYNVLRSLNLLGGIIVLPIVLRNFKRSNTRQYWTVNIISQPLLFTYYFLFYTDVWSTILVVMSLSLINTRAHQWPILSSIIGFASLWMRQTNIAWVAFIAVVYIDRQIYRVQSIFDRVQSFIGRSLKNWSALSGYAVNFILFTAFLKYNGGITFGDKENHQIQLHLVQVFYCFTFINFFTWPVWLNRSTMSKYINFLIGNHGVNIIFNMAAFAGIKYIIDNYTIVHPFLLADNRHYTFYIFKRLLSHKYSSVMAIPVYHFASYNIVVSLAKSRKLNLSPIGILAFIGAIVLTIVPSPLFEPRYYIIPLVVFRLYIAPNYPLANLLEFMWLNLINLITSYIFFTHQFTWVSEPGVIQRIIW</sequence>
<dbReference type="PANTHER" id="PTHR12989">
    <property type="entry name" value="ALPHA-1,2-GLUCOSYLTRANSFERASE ALG10"/>
    <property type="match status" value="1"/>
</dbReference>
<evidence type="ECO:0000256" key="6">
    <source>
        <dbReference type="ARBA" id="ARBA00022676"/>
    </source>
</evidence>
<dbReference type="Proteomes" id="UP000590412">
    <property type="component" value="Unassembled WGS sequence"/>
</dbReference>
<keyword evidence="9" id="KW-0256">Endoplasmic reticulum</keyword>
<evidence type="ECO:0000256" key="12">
    <source>
        <dbReference type="ARBA" id="ARBA00044727"/>
    </source>
</evidence>
<comment type="caution">
    <text evidence="14">Lacks conserved residue(s) required for the propagation of feature annotation.</text>
</comment>
<keyword evidence="10 14" id="KW-1133">Transmembrane helix</keyword>
<evidence type="ECO:0000256" key="11">
    <source>
        <dbReference type="ARBA" id="ARBA00023136"/>
    </source>
</evidence>
<keyword evidence="11 14" id="KW-0472">Membrane</keyword>
<dbReference type="PIRSF" id="PIRSF028810">
    <property type="entry name" value="Alpha1_2_glucosyltferase_Alg10"/>
    <property type="match status" value="1"/>
</dbReference>
<feature type="transmembrane region" description="Helical" evidence="14">
    <location>
        <begin position="138"/>
        <end position="163"/>
    </location>
</feature>
<feature type="transmembrane region" description="Helical" evidence="14">
    <location>
        <begin position="183"/>
        <end position="201"/>
    </location>
</feature>
<keyword evidence="8 14" id="KW-0812">Transmembrane</keyword>
<feature type="transmembrane region" description="Helical" evidence="14">
    <location>
        <begin position="222"/>
        <end position="242"/>
    </location>
</feature>
<dbReference type="GO" id="GO:0006488">
    <property type="term" value="P:dolichol-linked oligosaccharide biosynthetic process"/>
    <property type="evidence" value="ECO:0007669"/>
    <property type="project" value="UniProtKB-UniRule"/>
</dbReference>
<keyword evidence="6 14" id="KW-0328">Glycosyltransferase</keyword>
<comment type="catalytic activity">
    <reaction evidence="13">
        <text>an alpha-D-Glc-(1-&gt;3)-alpha-D-Glc-(1-&gt;3)-alpha-D-Man-(1-&gt;2)-alpha-D-Man-(1-&gt;2)-alpha-D-Man-(1-&gt;3)-[alpha-D-Man-(1-&gt;2)-alpha-D-Man-(1-&gt;3)-[alpha-D-Man-(1-&gt;2)-alpha-D-Man-(1-&gt;6)]-alpha-D-Man-(1-&gt;6)]-beta-D-Man-(1-&gt;4)-beta-D-GlcNAc-(1-&gt;4)-alpha-D-GlcNAc-diphospho-di-trans,poly-cis-dolichol + a di-trans,poly-cis-dolichyl beta-D-glucosyl phosphate = a alpha-D-Glc-(1-&gt;2)-alpha-D-Glc-(1-&gt;3)-alpha-D-Glc-(1-&gt;3)-alpha-D-Man-(1-&gt;2)-alpha-D-Man-(1-&gt;2)-alpha-D-Man-(1-&gt;3)-[alpha-D-Man-(1-&gt;2)-alpha-D-Man-(1-&gt;3)-[alpha-D-Man-(1-&gt;2)-alpha-D-Man-(1-&gt;6)]-alpha-D-Man-(1-&gt;6)]-beta-D-Man-(1-&gt;4)-beta-D-GlcNAc-(1-&gt;4)-alpha-D-GlcNAc-diphospho-di-trans,poly-cis-dolichol + a di-trans,poly-cis-dolichyl phosphate + H(+)</text>
        <dbReference type="Rhea" id="RHEA:29543"/>
        <dbReference type="Rhea" id="RHEA-COMP:19498"/>
        <dbReference type="Rhea" id="RHEA-COMP:19502"/>
        <dbReference type="Rhea" id="RHEA-COMP:19512"/>
        <dbReference type="Rhea" id="RHEA-COMP:19522"/>
        <dbReference type="ChEBI" id="CHEBI:15378"/>
        <dbReference type="ChEBI" id="CHEBI:57525"/>
        <dbReference type="ChEBI" id="CHEBI:57683"/>
        <dbReference type="ChEBI" id="CHEBI:132522"/>
        <dbReference type="ChEBI" id="CHEBI:132523"/>
        <dbReference type="EC" id="2.4.1.256"/>
    </reaction>
    <physiologicalReaction direction="left-to-right" evidence="13">
        <dbReference type="Rhea" id="RHEA:29544"/>
    </physiologicalReaction>
</comment>
<evidence type="ECO:0000256" key="3">
    <source>
        <dbReference type="ARBA" id="ARBA00010600"/>
    </source>
</evidence>
<comment type="subcellular location">
    <subcellularLocation>
        <location evidence="1">Endoplasmic reticulum membrane</location>
        <topology evidence="1">Multi-pass membrane protein</topology>
    </subcellularLocation>
</comment>
<comment type="caution">
    <text evidence="15">The sequence shown here is derived from an EMBL/GenBank/DDBJ whole genome shotgun (WGS) entry which is preliminary data.</text>
</comment>
<evidence type="ECO:0000256" key="5">
    <source>
        <dbReference type="ARBA" id="ARBA00018512"/>
    </source>
</evidence>
<dbReference type="AlphaFoldDB" id="A0A8X7NLH0"/>
<gene>
    <name evidence="15" type="ORF">FOB60_003645</name>
</gene>
<dbReference type="GO" id="GO:0005789">
    <property type="term" value="C:endoplasmic reticulum membrane"/>
    <property type="evidence" value="ECO:0007669"/>
    <property type="project" value="UniProtKB-SubCell"/>
</dbReference>
<evidence type="ECO:0000256" key="10">
    <source>
        <dbReference type="ARBA" id="ARBA00022989"/>
    </source>
</evidence>
<proteinExistence type="inferred from homology"/>
<protein>
    <recommendedName>
        <fullName evidence="5 14">Dol-P-Glc:Glc(2)Man(9)GlcNAc(2)-PP-Dol alpha-1,2-glucosyltransferase</fullName>
        <ecNumber evidence="4 14">2.4.1.256</ecNumber>
    </recommendedName>
</protein>
<feature type="transmembrane region" description="Helical" evidence="14">
    <location>
        <begin position="98"/>
        <end position="117"/>
    </location>
</feature>
<comment type="function">
    <text evidence="12">Dol-P-Glc:Glc(2)Man(9)GlcNAc(2)-PP-Dol alpha-1,2-glucosyltransferase that operates in the biosynthetic pathway of dolichol-linked oligosaccharides, the glycan precursors employed in protein asparagine (N)-glycosylation. The assembly of dolichol-linked oligosaccharides begins on the cytosolic side of the endoplasmic reticulum membrane and finishes in its lumen. The sequential addition of sugars to dolichol pyrophosphate produces dolichol-linked oligosaccharides containing fourteen sugars, including two GlcNAcs, nine mannoses and three glucoses. Once assembled, the oligosaccharide is transferred from the lipid to nascent proteins by oligosaccharyltransferases. In the lumen of the endoplasmic reticulum, adds the third and last glucose residue from dolichyl phosphate glucose (Dol-P-Glc) onto the lipid-linked oligosaccharide intermediate Glc(2)Man(9)GlcNAc(2)-PP-Dol to produce Glc(3)Man(9)GlcNAc(2)-PP-Dol.</text>
</comment>
<evidence type="ECO:0000256" key="4">
    <source>
        <dbReference type="ARBA" id="ARBA00011967"/>
    </source>
</evidence>
<dbReference type="InterPro" id="IPR016900">
    <property type="entry name" value="Alg10"/>
</dbReference>
<keyword evidence="7" id="KW-0808">Transferase</keyword>
<feature type="transmembrane region" description="Helical" evidence="14">
    <location>
        <begin position="293"/>
        <end position="315"/>
    </location>
</feature>
<evidence type="ECO:0000256" key="9">
    <source>
        <dbReference type="ARBA" id="ARBA00022824"/>
    </source>
</evidence>